<protein>
    <recommendedName>
        <fullName evidence="7">Shikimate kinase</fullName>
        <shortName evidence="7">SK</shortName>
        <ecNumber evidence="7">2.7.1.71</ecNumber>
    </recommendedName>
</protein>
<organism evidence="8 9">
    <name type="scientific">Fructobacillus papyriferae</name>
    <dbReference type="NCBI Taxonomy" id="2713171"/>
    <lineage>
        <taxon>Bacteria</taxon>
        <taxon>Bacillati</taxon>
        <taxon>Bacillota</taxon>
        <taxon>Bacilli</taxon>
        <taxon>Lactobacillales</taxon>
        <taxon>Lactobacillaceae</taxon>
        <taxon>Fructobacillus</taxon>
    </lineage>
</organism>
<comment type="cofactor">
    <cofactor evidence="7">
        <name>Mg(2+)</name>
        <dbReference type="ChEBI" id="CHEBI:18420"/>
    </cofactor>
    <text evidence="7">Binds 1 Mg(2+) ion per subunit.</text>
</comment>
<keyword evidence="1 7" id="KW-0028">Amino-acid biosynthesis</keyword>
<dbReference type="Pfam" id="PF01202">
    <property type="entry name" value="SKI"/>
    <property type="match status" value="1"/>
</dbReference>
<dbReference type="PANTHER" id="PTHR21087">
    <property type="entry name" value="SHIKIMATE KINASE"/>
    <property type="match status" value="1"/>
</dbReference>
<feature type="binding site" evidence="7">
    <location>
        <position position="78"/>
    </location>
    <ligand>
        <name>substrate</name>
    </ligand>
</feature>
<evidence type="ECO:0000256" key="7">
    <source>
        <dbReference type="HAMAP-Rule" id="MF_00109"/>
    </source>
</evidence>
<evidence type="ECO:0000313" key="8">
    <source>
        <dbReference type="EMBL" id="MBS9335391.1"/>
    </source>
</evidence>
<keyword evidence="7" id="KW-0460">Magnesium</keyword>
<comment type="caution">
    <text evidence="8">The sequence shown here is derived from an EMBL/GenBank/DDBJ whole genome shotgun (WGS) entry which is preliminary data.</text>
</comment>
<evidence type="ECO:0000256" key="5">
    <source>
        <dbReference type="ARBA" id="ARBA00022840"/>
    </source>
</evidence>
<dbReference type="Proteomes" id="UP001519418">
    <property type="component" value="Unassembled WGS sequence"/>
</dbReference>
<comment type="subunit">
    <text evidence="7">Monomer.</text>
</comment>
<dbReference type="InterPro" id="IPR000623">
    <property type="entry name" value="Shikimate_kinase/TSH1"/>
</dbReference>
<evidence type="ECO:0000256" key="2">
    <source>
        <dbReference type="ARBA" id="ARBA00022679"/>
    </source>
</evidence>
<dbReference type="GO" id="GO:0016301">
    <property type="term" value="F:kinase activity"/>
    <property type="evidence" value="ECO:0007669"/>
    <property type="project" value="UniProtKB-KW"/>
</dbReference>
<dbReference type="SUPFAM" id="SSF52540">
    <property type="entry name" value="P-loop containing nucleoside triphosphate hydrolases"/>
    <property type="match status" value="1"/>
</dbReference>
<dbReference type="RefSeq" id="WP_213819975.1">
    <property type="nucleotide sequence ID" value="NZ_JAAMFI010000002.1"/>
</dbReference>
<comment type="similarity">
    <text evidence="7">Belongs to the shikimate kinase family.</text>
</comment>
<keyword evidence="6 7" id="KW-0057">Aromatic amino acid biosynthesis</keyword>
<proteinExistence type="inferred from homology"/>
<dbReference type="CDD" id="cd00464">
    <property type="entry name" value="SK"/>
    <property type="match status" value="1"/>
</dbReference>
<dbReference type="InterPro" id="IPR027417">
    <property type="entry name" value="P-loop_NTPase"/>
</dbReference>
<comment type="function">
    <text evidence="7">Catalyzes the specific phosphorylation of the 3-hydroxyl group of shikimic acid using ATP as a cosubstrate.</text>
</comment>
<evidence type="ECO:0000256" key="4">
    <source>
        <dbReference type="ARBA" id="ARBA00022777"/>
    </source>
</evidence>
<accession>A0ABS5QQF4</accession>
<dbReference type="Gene3D" id="3.40.50.300">
    <property type="entry name" value="P-loop containing nucleotide triphosphate hydrolases"/>
    <property type="match status" value="1"/>
</dbReference>
<feature type="binding site" evidence="7">
    <location>
        <position position="15"/>
    </location>
    <ligand>
        <name>Mg(2+)</name>
        <dbReference type="ChEBI" id="CHEBI:18420"/>
    </ligand>
</feature>
<keyword evidence="9" id="KW-1185">Reference proteome</keyword>
<keyword evidence="5 7" id="KW-0067">ATP-binding</keyword>
<gene>
    <name evidence="7" type="primary">aroK</name>
    <name evidence="8" type="ORF">G6R27_05045</name>
</gene>
<feature type="binding site" evidence="7">
    <location>
        <begin position="11"/>
        <end position="16"/>
    </location>
    <ligand>
        <name>ATP</name>
        <dbReference type="ChEBI" id="CHEBI:30616"/>
    </ligand>
</feature>
<sequence>MQNPILIGFMGAGKTTVGNALAKVLDQPFCDLDDAIEEYLGQSIPSYFEEKGEAAFRQVEKELLAKHLSTDNVLATGGGTACQKANQALLIADQRPVVWLLASDDTTLQNLSGEDWDKRPILADKTDEDLAKLKASRKRFYQDTADIIVQVDQKNPETIAEEIIDKIQTAE</sequence>
<evidence type="ECO:0000313" key="9">
    <source>
        <dbReference type="Proteomes" id="UP001519418"/>
    </source>
</evidence>
<feature type="binding site" evidence="7">
    <location>
        <position position="33"/>
    </location>
    <ligand>
        <name>substrate</name>
    </ligand>
</feature>
<dbReference type="EMBL" id="JAAMFI010000002">
    <property type="protein sequence ID" value="MBS9335391.1"/>
    <property type="molecule type" value="Genomic_DNA"/>
</dbReference>
<evidence type="ECO:0000256" key="1">
    <source>
        <dbReference type="ARBA" id="ARBA00022605"/>
    </source>
</evidence>
<keyword evidence="3 7" id="KW-0547">Nucleotide-binding</keyword>
<reference evidence="8 9" key="1">
    <citation type="submission" date="2020-02" db="EMBL/GenBank/DDBJ databases">
        <title>Fructobacillus sp. isolated from paper mulberry of Taiwan.</title>
        <authorList>
            <person name="Lin S.-T."/>
        </authorList>
    </citation>
    <scope>NUCLEOTIDE SEQUENCE [LARGE SCALE GENOMIC DNA]</scope>
    <source>
        <strain evidence="8 9">M1-10</strain>
    </source>
</reference>
<name>A0ABS5QQF4_9LACO</name>
<dbReference type="PANTHER" id="PTHR21087:SF16">
    <property type="entry name" value="SHIKIMATE KINASE 1, CHLOROPLASTIC"/>
    <property type="match status" value="1"/>
</dbReference>
<dbReference type="InterPro" id="IPR031322">
    <property type="entry name" value="Shikimate/glucono_kinase"/>
</dbReference>
<evidence type="ECO:0000256" key="6">
    <source>
        <dbReference type="ARBA" id="ARBA00023141"/>
    </source>
</evidence>
<feature type="binding site" evidence="7">
    <location>
        <position position="57"/>
    </location>
    <ligand>
        <name>substrate</name>
    </ligand>
</feature>
<comment type="subcellular location">
    <subcellularLocation>
        <location evidence="7">Cytoplasm</location>
    </subcellularLocation>
</comment>
<feature type="binding site" evidence="7">
    <location>
        <position position="119"/>
    </location>
    <ligand>
        <name>ATP</name>
        <dbReference type="ChEBI" id="CHEBI:30616"/>
    </ligand>
</feature>
<dbReference type="PRINTS" id="PR01100">
    <property type="entry name" value="SHIKIMTKNASE"/>
</dbReference>
<comment type="pathway">
    <text evidence="7">Metabolic intermediate biosynthesis; chorismate biosynthesis; chorismate from D-erythrose 4-phosphate and phosphoenolpyruvate: step 5/7.</text>
</comment>
<comment type="catalytic activity">
    <reaction evidence="7">
        <text>shikimate + ATP = 3-phosphoshikimate + ADP + H(+)</text>
        <dbReference type="Rhea" id="RHEA:13121"/>
        <dbReference type="ChEBI" id="CHEBI:15378"/>
        <dbReference type="ChEBI" id="CHEBI:30616"/>
        <dbReference type="ChEBI" id="CHEBI:36208"/>
        <dbReference type="ChEBI" id="CHEBI:145989"/>
        <dbReference type="ChEBI" id="CHEBI:456216"/>
        <dbReference type="EC" id="2.7.1.71"/>
    </reaction>
</comment>
<dbReference type="EC" id="2.7.1.71" evidence="7"/>
<evidence type="ECO:0000256" key="3">
    <source>
        <dbReference type="ARBA" id="ARBA00022741"/>
    </source>
</evidence>
<dbReference type="HAMAP" id="MF_00109">
    <property type="entry name" value="Shikimate_kinase"/>
    <property type="match status" value="1"/>
</dbReference>
<comment type="caution">
    <text evidence="7">Lacks conserved residue(s) required for the propagation of feature annotation.</text>
</comment>
<keyword evidence="7" id="KW-0479">Metal-binding</keyword>
<keyword evidence="4 7" id="KW-0418">Kinase</keyword>
<keyword evidence="2 7" id="KW-0808">Transferase</keyword>
<keyword evidence="7" id="KW-0963">Cytoplasm</keyword>
<feature type="binding site" evidence="7">
    <location>
        <position position="137"/>
    </location>
    <ligand>
        <name>substrate</name>
    </ligand>
</feature>